<comment type="caution">
    <text evidence="2">The sequence shown here is derived from an EMBL/GenBank/DDBJ whole genome shotgun (WGS) entry which is preliminary data.</text>
</comment>
<dbReference type="PROSITE" id="PS50088">
    <property type="entry name" value="ANK_REPEAT"/>
    <property type="match status" value="4"/>
</dbReference>
<proteinExistence type="predicted"/>
<organism evidence="2 3">
    <name type="scientific">Diatrype stigma</name>
    <dbReference type="NCBI Taxonomy" id="117547"/>
    <lineage>
        <taxon>Eukaryota</taxon>
        <taxon>Fungi</taxon>
        <taxon>Dikarya</taxon>
        <taxon>Ascomycota</taxon>
        <taxon>Pezizomycotina</taxon>
        <taxon>Sordariomycetes</taxon>
        <taxon>Xylariomycetidae</taxon>
        <taxon>Xylariales</taxon>
        <taxon>Diatrypaceae</taxon>
        <taxon>Diatrype</taxon>
    </lineage>
</organism>
<name>A0AAN9YJ64_9PEZI</name>
<dbReference type="EMBL" id="JAKJXP020000121">
    <property type="protein sequence ID" value="KAK7744365.1"/>
    <property type="molecule type" value="Genomic_DNA"/>
</dbReference>
<protein>
    <submittedName>
        <fullName evidence="2">Uncharacterized protein</fullName>
    </submittedName>
</protein>
<dbReference type="Gene3D" id="1.25.40.20">
    <property type="entry name" value="Ankyrin repeat-containing domain"/>
    <property type="match status" value="2"/>
</dbReference>
<feature type="repeat" description="ANK" evidence="1">
    <location>
        <begin position="552"/>
        <end position="581"/>
    </location>
</feature>
<dbReference type="SUPFAM" id="SSF48403">
    <property type="entry name" value="Ankyrin repeat"/>
    <property type="match status" value="1"/>
</dbReference>
<dbReference type="SMART" id="SM00248">
    <property type="entry name" value="ANK"/>
    <property type="match status" value="6"/>
</dbReference>
<feature type="repeat" description="ANK" evidence="1">
    <location>
        <begin position="482"/>
        <end position="514"/>
    </location>
</feature>
<dbReference type="PROSITE" id="PS50297">
    <property type="entry name" value="ANK_REP_REGION"/>
    <property type="match status" value="2"/>
</dbReference>
<dbReference type="AlphaFoldDB" id="A0AAN9YJ64"/>
<dbReference type="Proteomes" id="UP001320420">
    <property type="component" value="Unassembled WGS sequence"/>
</dbReference>
<gene>
    <name evidence="2" type="ORF">SLS62_010220</name>
</gene>
<dbReference type="Pfam" id="PF00023">
    <property type="entry name" value="Ank"/>
    <property type="match status" value="1"/>
</dbReference>
<dbReference type="PANTHER" id="PTHR46224:SF64">
    <property type="entry name" value="IQ MOTIF AND ANKYRIN REPEAT DOMAIN-CONTAINING PROTEIN 1"/>
    <property type="match status" value="1"/>
</dbReference>
<accession>A0AAN9YJ64</accession>
<dbReference type="Pfam" id="PF12796">
    <property type="entry name" value="Ank_2"/>
    <property type="match status" value="1"/>
</dbReference>
<reference evidence="2 3" key="1">
    <citation type="submission" date="2024-02" db="EMBL/GenBank/DDBJ databases">
        <title>De novo assembly and annotation of 12 fungi associated with fruit tree decline syndrome in Ontario, Canada.</title>
        <authorList>
            <person name="Sulman M."/>
            <person name="Ellouze W."/>
            <person name="Ilyukhin E."/>
        </authorList>
    </citation>
    <scope>NUCLEOTIDE SEQUENCE [LARGE SCALE GENOMIC DNA]</scope>
    <source>
        <strain evidence="2 3">M11/M66-122</strain>
    </source>
</reference>
<keyword evidence="3" id="KW-1185">Reference proteome</keyword>
<dbReference type="PANTHER" id="PTHR46224">
    <property type="entry name" value="ANKYRIN REPEAT FAMILY PROTEIN"/>
    <property type="match status" value="1"/>
</dbReference>
<dbReference type="InterPro" id="IPR051616">
    <property type="entry name" value="Cul2-RING_E3_ligase_SR"/>
</dbReference>
<feature type="repeat" description="ANK" evidence="1">
    <location>
        <begin position="449"/>
        <end position="481"/>
    </location>
</feature>
<feature type="repeat" description="ANK" evidence="1">
    <location>
        <begin position="411"/>
        <end position="448"/>
    </location>
</feature>
<dbReference type="InterPro" id="IPR036770">
    <property type="entry name" value="Ankyrin_rpt-contain_sf"/>
</dbReference>
<keyword evidence="1" id="KW-0040">ANK repeat</keyword>
<evidence type="ECO:0000313" key="2">
    <source>
        <dbReference type="EMBL" id="KAK7744365.1"/>
    </source>
</evidence>
<sequence length="1231" mass="138149">MLLTFWEQLVKKAEGRDINTFGNHSPPELIERELLKLLVSTGRDIYIAIDALDQLPSESQYQLINWLNATAKTFQDETSCRLSIALSSRDCSGVDQLYMHKLFSIEVTTERNRRDIELYLEKGLNKSKLLQKSPMLRKKVFDRLNQEADGMFLWVSLRTLNICELQLETQVLKALESLIPPQRMREMYEAYAEGFESLSELIQRQISQRIMALLAHSAGSMPREVILVALSLDEDGKVDQTLHQELTNAPDIIVRFCSHLVRIDENLRTFQFCHRTVFDFFSAYKPAMYNHRIAGLCLSHLCSADFSQGPLSDVTWWATSIKKSIEDESIESLKKSHRDVLNLLEIIFNKRGEAEETGNLQLAFQVHLFNRRRSMLGGISHEHVVSYFALVELFDIFRERNWFDAEKLDHDGLRPIHWAIRNEIDHDAATLTVKKLIEYGTDVNIKDKEGRIPSYYAAHGGNWKVTKLLVDHGAELNLTDKNGETPLIAACRTHHEKVISCLVKAQADVTIQSLFGTALQAISMVGCCNCAKAILARHGKGKIVEPNGPFGTSLHAAAFHGHLDVVKLLCSTRINVRATHRTYGSPVTAASTGFNPGQDPAPFLEIIEELIKHGVKVNDRSGLVGPALRAAAYHGSPELVKLLLEKGAKVRKAKGPMGTAYEAADERGHQRVKEILLDNDPRAADYGGAPMSKSVDRQQIQRKVFKTAVKASSMENIDSLVSQFEKFFEKETKRGVTPFLRGLAKLGQDSFQDVVTLATKSHDKPNIATRPDNGGRLRVRKMMSHIFCMPFSHTNDELVLESRPTSAPSPHLRRAGTSFVEDSLGEHFPQVLDRMTQAAVKIMEDAIASKDQDVIKLVANTWVEALRNLVSYPGFGEAMLEMVVQRRANELKGHLTNPNLSPEERYERAEALVLVGIELLMAAMERGKKFRPLCLIISKLWVKAVSDVEDLGEEGEAPVRELIRIFAERFTDAVMIQDQVHVEVYAQAAVELLRAAALSSKTTLLEKISNEWVVLWGLAIEKNMGHIVQELLRQRWEEYQTCFKGGKYDEAFGLALASLGVLRAAIERRNNTAISTLQPIIESGLQFAREGPAERKMSCSEIRAILNAVVRLFATAEEVQPGYLDTFAVMILDLVGAVQGEYHQEIMGATTQRIEEAGRVIGPTERERQSMEISRTIVAFTEIALCAEGKYSAVLVALKELSLGPLAEVLPNFMDRDELSRYGKAIQYFRG</sequence>
<evidence type="ECO:0000313" key="3">
    <source>
        <dbReference type="Proteomes" id="UP001320420"/>
    </source>
</evidence>
<dbReference type="InterPro" id="IPR002110">
    <property type="entry name" value="Ankyrin_rpt"/>
</dbReference>
<evidence type="ECO:0000256" key="1">
    <source>
        <dbReference type="PROSITE-ProRule" id="PRU00023"/>
    </source>
</evidence>